<evidence type="ECO:0000313" key="2">
    <source>
        <dbReference type="EMBL" id="GAI64453.1"/>
    </source>
</evidence>
<name>X1Q8B3_9ZZZZ</name>
<dbReference type="AlphaFoldDB" id="X1Q8B3"/>
<accession>X1Q8B3</accession>
<reference evidence="2" key="1">
    <citation type="journal article" date="2014" name="Front. Microbiol.">
        <title>High frequency of phylogenetically diverse reductive dehalogenase-homologous genes in deep subseafloor sedimentary metagenomes.</title>
        <authorList>
            <person name="Kawai M."/>
            <person name="Futagami T."/>
            <person name="Toyoda A."/>
            <person name="Takaki Y."/>
            <person name="Nishi S."/>
            <person name="Hori S."/>
            <person name="Arai W."/>
            <person name="Tsubouchi T."/>
            <person name="Morono Y."/>
            <person name="Uchiyama I."/>
            <person name="Ito T."/>
            <person name="Fujiyama A."/>
            <person name="Inagaki F."/>
            <person name="Takami H."/>
        </authorList>
    </citation>
    <scope>NUCLEOTIDE SEQUENCE</scope>
    <source>
        <strain evidence="2">Expedition CK06-06</strain>
    </source>
</reference>
<evidence type="ECO:0000256" key="1">
    <source>
        <dbReference type="SAM" id="MobiDB-lite"/>
    </source>
</evidence>
<sequence>MGQRTGHLLELLDRLDTNESVGRSRAREPDP</sequence>
<organism evidence="2">
    <name type="scientific">marine sediment metagenome</name>
    <dbReference type="NCBI Taxonomy" id="412755"/>
    <lineage>
        <taxon>unclassified sequences</taxon>
        <taxon>metagenomes</taxon>
        <taxon>ecological metagenomes</taxon>
    </lineage>
</organism>
<comment type="caution">
    <text evidence="2">The sequence shown here is derived from an EMBL/GenBank/DDBJ whole genome shotgun (WGS) entry which is preliminary data.</text>
</comment>
<protein>
    <submittedName>
        <fullName evidence="2">Uncharacterized protein</fullName>
    </submittedName>
</protein>
<feature type="non-terminal residue" evidence="2">
    <location>
        <position position="31"/>
    </location>
</feature>
<dbReference type="EMBL" id="BARW01001839">
    <property type="protein sequence ID" value="GAI64453.1"/>
    <property type="molecule type" value="Genomic_DNA"/>
</dbReference>
<feature type="region of interest" description="Disordered" evidence="1">
    <location>
        <begin position="1"/>
        <end position="31"/>
    </location>
</feature>
<proteinExistence type="predicted"/>
<gene>
    <name evidence="2" type="ORF">S12H4_05523</name>
</gene>